<dbReference type="InterPro" id="IPR003602">
    <property type="entry name" value="Topo_IA_DNA-bd_dom"/>
</dbReference>
<evidence type="ECO:0000259" key="10">
    <source>
        <dbReference type="PROSITE" id="PS50880"/>
    </source>
</evidence>
<reference evidence="12 13" key="1">
    <citation type="submission" date="2020-10" db="EMBL/GenBank/DDBJ databases">
        <title>Connecting structure to function with the recovery of over 1000 high-quality activated sludge metagenome-assembled genomes encoding full-length rRNA genes using long-read sequencing.</title>
        <authorList>
            <person name="Singleton C.M."/>
            <person name="Petriglieri F."/>
            <person name="Kristensen J.M."/>
            <person name="Kirkegaard R.H."/>
            <person name="Michaelsen T.Y."/>
            <person name="Andersen M.H."/>
            <person name="Karst S.M."/>
            <person name="Dueholm M.S."/>
            <person name="Nielsen P.H."/>
            <person name="Albertsen M."/>
        </authorList>
    </citation>
    <scope>NUCLEOTIDE SEQUENCE [LARGE SCALE GENOMIC DNA]</scope>
    <source>
        <strain evidence="12">Ribe_18-Q3-R11-54_BAT3C.373</strain>
    </source>
</reference>
<dbReference type="Pfam" id="PF01131">
    <property type="entry name" value="Topoisom_bac"/>
    <property type="match status" value="1"/>
</dbReference>
<sequence length="872" mass="98753">MANKLLIVESPAKAKTIEKFLGNEFKVKSSYGHIRDLEKGSKGIDIEHEFQPSYIVSPDKLKVVKELKDWVNKVDEVWLATDEDREGEAISWHLCEVLGLDPKVVKRIVFREITKTAIQAAVKAPRTVDLDLVNAQQARRVLDRLVGFELSEVLWRKVKNKLSAGRVQSVAVKLVVDREREIQDFNSSAYYKVDGTFLVKKDNQDVLLKATLNSRFDTNKDAQQFLESCIGSEYKVENIEVKPVKRYPAPPFTTSTLQQEASRKMGFGVNRTMSAAQKLYEEGHITYMRTDSTSLSVGALQSMADEINHLFGEKYVNTRQYKTKNSNAQEAHEAIRPTYMNIRNAGDTTDQQKLYELIWKRAMASQMSPAELEKTEVNIGISKNKQFHFVAEGEVLLFDGFLKLYIESSDEEDDEQAGMLPPLKVNDKLPNKVITATERFTRSAARYTEAGLIKKLEELGIGRPSTYAPTISKIMEIERGYVVKESREGVIREYNMLTLQDGKIKSSKETENTGATKNVLYPSDIGMIVTDYLSNHFGEIMNYGFTAEIEKDFDEIADGKRNWVKMIDEFYWPFHKGVAKVMEEGERARGRRDLGLDPVSGRKLIVQLTRFGPVVQIGDIDELDENEKPRYANLRQGQNMETITFEEAMDLFKLPKDLGQHEGQPVIIGAGRFGPYVKFGEQFISIPRGMDPLELSLESAIELIQGKQAEDAPMGYYKELPITKGKGRFGPFIKWNGMFINVPRRINLDTITMEEAIPLIDAKEVKEANRYIHNWVDEKISIENGRWGPYIKFGKKILPIPKFNDQKVTSEIAATMGIDDYKKMIEAQIPGAFEKKVRAKSAAKAKTTTAKPKAAAKPKVTAKAKATTVKKK</sequence>
<keyword evidence="5 8" id="KW-0799">Topoisomerase</keyword>
<evidence type="ECO:0000256" key="8">
    <source>
        <dbReference type="HAMAP-Rule" id="MF_00952"/>
    </source>
</evidence>
<dbReference type="InterPro" id="IPR013824">
    <property type="entry name" value="Topo_IA_cen_sub1"/>
</dbReference>
<dbReference type="InterPro" id="IPR013497">
    <property type="entry name" value="Topo_IA_cen"/>
</dbReference>
<protein>
    <recommendedName>
        <fullName evidence="8">DNA topoisomerase 1</fullName>
        <ecNumber evidence="8">5.6.2.1</ecNumber>
    </recommendedName>
    <alternativeName>
        <fullName evidence="8">DNA topoisomerase I</fullName>
    </alternativeName>
</protein>
<dbReference type="SUPFAM" id="SSF56712">
    <property type="entry name" value="Prokaryotic type I DNA topoisomerase"/>
    <property type="match status" value="1"/>
</dbReference>
<dbReference type="InterPro" id="IPR000380">
    <property type="entry name" value="Topo_IA"/>
</dbReference>
<evidence type="ECO:0000256" key="5">
    <source>
        <dbReference type="ARBA" id="ARBA00023029"/>
    </source>
</evidence>
<gene>
    <name evidence="8 12" type="primary">topA</name>
    <name evidence="12" type="ORF">IPO85_19870</name>
</gene>
<dbReference type="GO" id="GO:0046872">
    <property type="term" value="F:metal ion binding"/>
    <property type="evidence" value="ECO:0007669"/>
    <property type="project" value="UniProtKB-KW"/>
</dbReference>
<dbReference type="PANTHER" id="PTHR42785">
    <property type="entry name" value="DNA TOPOISOMERASE, TYPE IA, CORE"/>
    <property type="match status" value="1"/>
</dbReference>
<comment type="catalytic activity">
    <reaction evidence="1 8">
        <text>ATP-independent breakage of single-stranded DNA, followed by passage and rejoining.</text>
        <dbReference type="EC" id="5.6.2.1"/>
    </reaction>
</comment>
<comment type="caution">
    <text evidence="8">Lacks conserved residue(s) required for the propagation of feature annotation.</text>
</comment>
<evidence type="ECO:0000313" key="12">
    <source>
        <dbReference type="EMBL" id="MBK9719729.1"/>
    </source>
</evidence>
<dbReference type="GO" id="GO:0003917">
    <property type="term" value="F:DNA topoisomerase type I (single strand cut, ATP-independent) activity"/>
    <property type="evidence" value="ECO:0007669"/>
    <property type="project" value="UniProtKB-UniRule"/>
</dbReference>
<dbReference type="Gene3D" id="1.10.460.10">
    <property type="entry name" value="Topoisomerase I, domain 2"/>
    <property type="match status" value="1"/>
</dbReference>
<evidence type="ECO:0000256" key="7">
    <source>
        <dbReference type="ARBA" id="ARBA00023235"/>
    </source>
</evidence>
<keyword evidence="7 8" id="KW-0413">Isomerase</keyword>
<dbReference type="InterPro" id="IPR028612">
    <property type="entry name" value="Topoisom_1_IA"/>
</dbReference>
<feature type="domain" description="Topo IA-type catalytic" evidence="11">
    <location>
        <begin position="129"/>
        <end position="579"/>
    </location>
</feature>
<name>A0A9D7SD44_9BACT</name>
<feature type="active site" description="O-(5'-phospho-DNA)-tyrosine intermediate" evidence="8">
    <location>
        <position position="287"/>
    </location>
</feature>
<dbReference type="PROSITE" id="PS52039">
    <property type="entry name" value="TOPO_IA_2"/>
    <property type="match status" value="1"/>
</dbReference>
<feature type="site" description="Interaction with DNA" evidence="8">
    <location>
        <position position="139"/>
    </location>
</feature>
<comment type="similarity">
    <text evidence="2 8">Belongs to the type IA topoisomerase family.</text>
</comment>
<dbReference type="HAMAP" id="MF_00952">
    <property type="entry name" value="Topoisom_1_prok"/>
    <property type="match status" value="1"/>
</dbReference>
<accession>A0A9D7SD44</accession>
<feature type="site" description="Interaction with DNA" evidence="8">
    <location>
        <position position="479"/>
    </location>
</feature>
<dbReference type="EMBL" id="JADKFW010000021">
    <property type="protein sequence ID" value="MBK9719729.1"/>
    <property type="molecule type" value="Genomic_DNA"/>
</dbReference>
<dbReference type="SMART" id="SM00436">
    <property type="entry name" value="TOP1Bc"/>
    <property type="match status" value="1"/>
</dbReference>
<dbReference type="SMART" id="SM00493">
    <property type="entry name" value="TOPRIM"/>
    <property type="match status" value="1"/>
</dbReference>
<feature type="compositionally biased region" description="Low complexity" evidence="9">
    <location>
        <begin position="844"/>
        <end position="853"/>
    </location>
</feature>
<dbReference type="Pfam" id="PF01751">
    <property type="entry name" value="Toprim"/>
    <property type="match status" value="1"/>
</dbReference>
<dbReference type="InterPro" id="IPR023406">
    <property type="entry name" value="Topo_IA_AS"/>
</dbReference>
<evidence type="ECO:0000256" key="9">
    <source>
        <dbReference type="SAM" id="MobiDB-lite"/>
    </source>
</evidence>
<dbReference type="PRINTS" id="PR00417">
    <property type="entry name" value="PRTPISMRASEI"/>
</dbReference>
<dbReference type="InterPro" id="IPR013826">
    <property type="entry name" value="Topo_IA_cen_sub3"/>
</dbReference>
<dbReference type="Gene3D" id="1.10.290.10">
    <property type="entry name" value="Topoisomerase I, domain 4"/>
    <property type="match status" value="1"/>
</dbReference>
<evidence type="ECO:0000256" key="6">
    <source>
        <dbReference type="ARBA" id="ARBA00023125"/>
    </source>
</evidence>
<dbReference type="InterPro" id="IPR005733">
    <property type="entry name" value="TopoI_bac-type"/>
</dbReference>
<dbReference type="PROSITE" id="PS00396">
    <property type="entry name" value="TOPO_IA_1"/>
    <property type="match status" value="1"/>
</dbReference>
<dbReference type="CDD" id="cd00186">
    <property type="entry name" value="TOP1Ac"/>
    <property type="match status" value="1"/>
</dbReference>
<evidence type="ECO:0000313" key="13">
    <source>
        <dbReference type="Proteomes" id="UP000808349"/>
    </source>
</evidence>
<dbReference type="Proteomes" id="UP000808349">
    <property type="component" value="Unassembled WGS sequence"/>
</dbReference>
<feature type="region of interest" description="Disordered" evidence="9">
    <location>
        <begin position="843"/>
        <end position="872"/>
    </location>
</feature>
<feature type="site" description="Interaction with DNA" evidence="8">
    <location>
        <position position="155"/>
    </location>
</feature>
<comment type="subunit">
    <text evidence="8">Monomer.</text>
</comment>
<dbReference type="CDD" id="cd03363">
    <property type="entry name" value="TOPRIM_TopoIA_TopoI"/>
    <property type="match status" value="1"/>
</dbReference>
<evidence type="ECO:0000256" key="1">
    <source>
        <dbReference type="ARBA" id="ARBA00000213"/>
    </source>
</evidence>
<comment type="function">
    <text evidence="8">Releases the supercoiling and torsional tension of DNA, which is introduced during the DNA replication and transcription, by transiently cleaving and rejoining one strand of the DNA duplex. Introduces a single-strand break via transesterification at a target site in duplex DNA. The scissile phosphodiester is attacked by the catalytic tyrosine of the enzyme, resulting in the formation of a DNA-(5'-phosphotyrosyl)-enzyme intermediate and the expulsion of a 3'-OH DNA strand. The free DNA strand then undergoes passage around the unbroken strand, thus removing DNA supercoils. Finally, in the religation step, the DNA 3'-OH attacks the covalent intermediate to expel the active-site tyrosine and restore the DNA phosphodiester backbone.</text>
</comment>
<feature type="compositionally biased region" description="Basic residues" evidence="9">
    <location>
        <begin position="854"/>
        <end position="872"/>
    </location>
</feature>
<dbReference type="NCBIfam" id="TIGR01051">
    <property type="entry name" value="topA_bact"/>
    <property type="match status" value="1"/>
</dbReference>
<comment type="caution">
    <text evidence="12">The sequence shown here is derived from an EMBL/GenBank/DDBJ whole genome shotgun (WGS) entry which is preliminary data.</text>
</comment>
<feature type="site" description="Interaction with DNA" evidence="8">
    <location>
        <position position="33"/>
    </location>
</feature>
<evidence type="ECO:0000256" key="2">
    <source>
        <dbReference type="ARBA" id="ARBA00009446"/>
    </source>
</evidence>
<proteinExistence type="inferred from homology"/>
<keyword evidence="6 8" id="KW-0238">DNA-binding</keyword>
<evidence type="ECO:0000256" key="3">
    <source>
        <dbReference type="ARBA" id="ARBA00022723"/>
    </source>
</evidence>
<keyword evidence="3" id="KW-0479">Metal-binding</keyword>
<dbReference type="InterPro" id="IPR023405">
    <property type="entry name" value="Topo_IA_core_domain"/>
</dbReference>
<dbReference type="InterPro" id="IPR003601">
    <property type="entry name" value="Topo_IA_2"/>
</dbReference>
<dbReference type="PANTHER" id="PTHR42785:SF1">
    <property type="entry name" value="DNA TOPOISOMERASE"/>
    <property type="match status" value="1"/>
</dbReference>
<dbReference type="InterPro" id="IPR025589">
    <property type="entry name" value="Toprim_C_rpt"/>
</dbReference>
<evidence type="ECO:0000256" key="4">
    <source>
        <dbReference type="ARBA" id="ARBA00022842"/>
    </source>
</evidence>
<feature type="site" description="Interaction with DNA" evidence="8">
    <location>
        <position position="140"/>
    </location>
</feature>
<feature type="site" description="Interaction with DNA" evidence="8">
    <location>
        <position position="143"/>
    </location>
</feature>
<feature type="region of interest" description="Interaction with DNA" evidence="8">
    <location>
        <begin position="163"/>
        <end position="168"/>
    </location>
</feature>
<dbReference type="SMART" id="SM00437">
    <property type="entry name" value="TOP1Ac"/>
    <property type="match status" value="1"/>
</dbReference>
<dbReference type="PROSITE" id="PS50880">
    <property type="entry name" value="TOPRIM"/>
    <property type="match status" value="1"/>
</dbReference>
<dbReference type="GO" id="GO:0006265">
    <property type="term" value="P:DNA topological change"/>
    <property type="evidence" value="ECO:0007669"/>
    <property type="project" value="UniProtKB-UniRule"/>
</dbReference>
<dbReference type="InterPro" id="IPR006171">
    <property type="entry name" value="TOPRIM_dom"/>
</dbReference>
<dbReference type="AlphaFoldDB" id="A0A9D7SD44"/>
<feature type="domain" description="Toprim" evidence="10">
    <location>
        <begin position="3"/>
        <end position="113"/>
    </location>
</feature>
<dbReference type="InterPro" id="IPR013825">
    <property type="entry name" value="Topo_IA_cen_sub2"/>
</dbReference>
<keyword evidence="4" id="KW-0460">Magnesium</keyword>
<evidence type="ECO:0000259" key="11">
    <source>
        <dbReference type="PROSITE" id="PS52039"/>
    </source>
</evidence>
<dbReference type="InterPro" id="IPR034149">
    <property type="entry name" value="TOPRIM_TopoI"/>
</dbReference>
<dbReference type="EC" id="5.6.2.1" evidence="8"/>
<feature type="site" description="Interaction with DNA" evidence="8">
    <location>
        <position position="289"/>
    </location>
</feature>
<dbReference type="GO" id="GO:0003677">
    <property type="term" value="F:DNA binding"/>
    <property type="evidence" value="ECO:0007669"/>
    <property type="project" value="UniProtKB-KW"/>
</dbReference>
<dbReference type="Gene3D" id="2.70.20.10">
    <property type="entry name" value="Topoisomerase I, domain 3"/>
    <property type="match status" value="1"/>
</dbReference>
<organism evidence="12 13">
    <name type="scientific">Candidatus Defluviibacterium haderslevense</name>
    <dbReference type="NCBI Taxonomy" id="2981993"/>
    <lineage>
        <taxon>Bacteria</taxon>
        <taxon>Pseudomonadati</taxon>
        <taxon>Bacteroidota</taxon>
        <taxon>Saprospiria</taxon>
        <taxon>Saprospirales</taxon>
        <taxon>Saprospiraceae</taxon>
        <taxon>Candidatus Defluviibacterium</taxon>
    </lineage>
</organism>
<dbReference type="Pfam" id="PF13368">
    <property type="entry name" value="Toprim_C_rpt"/>
    <property type="match status" value="3"/>
</dbReference>
<dbReference type="Gene3D" id="3.40.50.140">
    <property type="match status" value="1"/>
</dbReference>